<proteinExistence type="predicted"/>
<name>A0A8J2JFN6_9HEXA</name>
<evidence type="ECO:0000313" key="2">
    <source>
        <dbReference type="Proteomes" id="UP000708208"/>
    </source>
</evidence>
<protein>
    <submittedName>
        <fullName evidence="1">Uncharacterized protein</fullName>
    </submittedName>
</protein>
<dbReference type="EMBL" id="CAJVCH010049698">
    <property type="protein sequence ID" value="CAG7717937.1"/>
    <property type="molecule type" value="Genomic_DNA"/>
</dbReference>
<organism evidence="1 2">
    <name type="scientific">Allacma fusca</name>
    <dbReference type="NCBI Taxonomy" id="39272"/>
    <lineage>
        <taxon>Eukaryota</taxon>
        <taxon>Metazoa</taxon>
        <taxon>Ecdysozoa</taxon>
        <taxon>Arthropoda</taxon>
        <taxon>Hexapoda</taxon>
        <taxon>Collembola</taxon>
        <taxon>Symphypleona</taxon>
        <taxon>Sminthuridae</taxon>
        <taxon>Allacma</taxon>
    </lineage>
</organism>
<keyword evidence="2" id="KW-1185">Reference proteome</keyword>
<accession>A0A8J2JFN6</accession>
<reference evidence="1" key="1">
    <citation type="submission" date="2021-06" db="EMBL/GenBank/DDBJ databases">
        <authorList>
            <person name="Hodson N. C."/>
            <person name="Mongue J. A."/>
            <person name="Jaron S. K."/>
        </authorList>
    </citation>
    <scope>NUCLEOTIDE SEQUENCE</scope>
</reference>
<sequence length="25" mass="2512">YPSDGAGSNDGLLDAVKGLLLSVLH</sequence>
<gene>
    <name evidence="1" type="ORF">AFUS01_LOCUS7366</name>
</gene>
<feature type="non-terminal residue" evidence="1">
    <location>
        <position position="1"/>
    </location>
</feature>
<dbReference type="Proteomes" id="UP000708208">
    <property type="component" value="Unassembled WGS sequence"/>
</dbReference>
<dbReference type="AlphaFoldDB" id="A0A8J2JFN6"/>
<comment type="caution">
    <text evidence="1">The sequence shown here is derived from an EMBL/GenBank/DDBJ whole genome shotgun (WGS) entry which is preliminary data.</text>
</comment>
<evidence type="ECO:0000313" key="1">
    <source>
        <dbReference type="EMBL" id="CAG7717937.1"/>
    </source>
</evidence>